<dbReference type="KEGG" id="apuu:APUU_21874S"/>
<dbReference type="PROSITE" id="PS50893">
    <property type="entry name" value="ABC_TRANSPORTER_2"/>
    <property type="match status" value="2"/>
</dbReference>
<evidence type="ECO:0000313" key="13">
    <source>
        <dbReference type="Proteomes" id="UP000654913"/>
    </source>
</evidence>
<protein>
    <recommendedName>
        <fullName evidence="11">ABC transporter domain-containing protein</fullName>
    </recommendedName>
</protein>
<feature type="transmembrane region" description="Helical" evidence="10">
    <location>
        <begin position="1180"/>
        <end position="1201"/>
    </location>
</feature>
<feature type="transmembrane region" description="Helical" evidence="10">
    <location>
        <begin position="1291"/>
        <end position="1311"/>
    </location>
</feature>
<keyword evidence="6" id="KW-0067">ATP-binding</keyword>
<feature type="transmembrane region" description="Helical" evidence="10">
    <location>
        <begin position="1258"/>
        <end position="1279"/>
    </location>
</feature>
<feature type="transmembrane region" description="Helical" evidence="10">
    <location>
        <begin position="487"/>
        <end position="506"/>
    </location>
</feature>
<keyword evidence="7 10" id="KW-1133">Transmembrane helix</keyword>
<keyword evidence="8 10" id="KW-0472">Membrane</keyword>
<evidence type="ECO:0000256" key="5">
    <source>
        <dbReference type="ARBA" id="ARBA00022741"/>
    </source>
</evidence>
<evidence type="ECO:0000256" key="3">
    <source>
        <dbReference type="ARBA" id="ARBA00022448"/>
    </source>
</evidence>
<evidence type="ECO:0000256" key="4">
    <source>
        <dbReference type="ARBA" id="ARBA00022692"/>
    </source>
</evidence>
<evidence type="ECO:0000259" key="11">
    <source>
        <dbReference type="PROSITE" id="PS50893"/>
    </source>
</evidence>
<evidence type="ECO:0000256" key="10">
    <source>
        <dbReference type="SAM" id="Phobius"/>
    </source>
</evidence>
<evidence type="ECO:0000256" key="1">
    <source>
        <dbReference type="ARBA" id="ARBA00004141"/>
    </source>
</evidence>
<accession>A0A7R7XH40</accession>
<evidence type="ECO:0000256" key="8">
    <source>
        <dbReference type="ARBA" id="ARBA00023136"/>
    </source>
</evidence>
<dbReference type="FunFam" id="3.40.50.300:FF:001569">
    <property type="entry name" value="ABC multidrug transporter (Eurofung)"/>
    <property type="match status" value="1"/>
</dbReference>
<dbReference type="InterPro" id="IPR003593">
    <property type="entry name" value="AAA+_ATPase"/>
</dbReference>
<dbReference type="InterPro" id="IPR010929">
    <property type="entry name" value="PDR_CDR_ABC"/>
</dbReference>
<dbReference type="FunFam" id="3.40.50.300:FF:000054">
    <property type="entry name" value="ABC multidrug transporter atrF"/>
    <property type="match status" value="1"/>
</dbReference>
<dbReference type="OrthoDB" id="245989at2759"/>
<feature type="region of interest" description="Disordered" evidence="9">
    <location>
        <begin position="1"/>
        <end position="33"/>
    </location>
</feature>
<dbReference type="InterPro" id="IPR027417">
    <property type="entry name" value="P-loop_NTPase"/>
</dbReference>
<keyword evidence="3" id="KW-0813">Transport</keyword>
<feature type="compositionally biased region" description="Polar residues" evidence="9">
    <location>
        <begin position="7"/>
        <end position="33"/>
    </location>
</feature>
<feature type="transmembrane region" description="Helical" evidence="10">
    <location>
        <begin position="562"/>
        <end position="588"/>
    </location>
</feature>
<comment type="similarity">
    <text evidence="2">Belongs to the ABC transporter superfamily. ABCG family. PDR (TC 3.A.1.205) subfamily.</text>
</comment>
<dbReference type="Gene3D" id="3.40.50.300">
    <property type="entry name" value="P-loop containing nucleotide triphosphate hydrolases"/>
    <property type="match status" value="2"/>
</dbReference>
<dbReference type="InterPro" id="IPR003439">
    <property type="entry name" value="ABC_transporter-like_ATP-bd"/>
</dbReference>
<feature type="transmembrane region" description="Helical" evidence="10">
    <location>
        <begin position="1413"/>
        <end position="1437"/>
    </location>
</feature>
<sequence length="1448" mass="161710">MPARLRSLTQGNSALASSQEAGSLTDRPSSPQVHLNYEDENAIAEIHRTLTEKGHAYSEPHSSFDRFLETEHQAGRKRPNVGVCFQSLSTWGTGGEHVNVKTLGTALWRTLTFQDVYEWTIKPWMRKPKPQSGRHLIRDFDGVVRSGEIMLVLGRPGAGCTTFLRTIAGHHSSFLGVTGSIDYSGLSLEDVKKYYRGQVAYVPENDVHFPTLNVRQTLEFALQSKTPKRYHDKIPRYLEIYGRVFGMSHTMDTLVGNEYIRGVSGGERKRISIIESLATDSSVMCWDNSTRGLDASSALDYARSLRIMTDTCGKATLMTLYQASDAIYDLVDKVLLIDEGRMLYQGPAREAKAYFQELGYECGEMQTVSDFLSSITVPEKRRFKAGWEHRAPKGPIELEQTFRKSAAFSKIQQQVLAYGDERIGGKGRPGSQADTDYGSLDEFKNALQIDKSRFASSSSPYTISLFRQVALCAKRQIWQIKGHLSPLYIKLLSCVVYGLLIGSMFYDQPQSTDGMYSRGGVLFYSSILLAWLQMSELEEAMQGRDILSRQKKFAFVRPSAVCLARVIADIFVAAILSFLYLIVVYFLSGLKSDAGAFFIDFLFIYMCTICLTAQFRLFAAASSNFEVALRYTGFVVMLCVVFGGYVLSVDKMIADVPWVGWIAYATPALYTYESMMAAEFHNTDFTCAEGSVVPSGPGYTDIAYQTCGYAGSQIGTTIVNGDVYLAEKYGFYFSHVWRNFGILWLFTVTFVVGTCILSEIMEWEPGNAGPIEYKKSRTRSKMSTNVSDEETRPVQVDETAPAPSGLDSESSQVLTATKSTFTWDNLELFVDVGKEKRKLLDGVSGYCKPGTLTALVGASGAGKSTLLTALTQRQSSGEITGTMYVDGKPIDSSFKSRIGYCEQMDIHDESSTIREAFEFSALLRQDSTVPDHEKLAYATTVLTTLDLADLQNAIIGSLDIEKKKRVTIGVELCARPEMLLFLDEPTSGLDSQAASSICALLRRLADQGLAILCTIHQANQEQFELFDRVLALSPGGKTYYFGEVGQGGCFIFEYFMKNGQNLENITNAADYIIEVVVGGTKKASNNLDWAATWSESVEAKNVQQEISEIRAQNEETWDSDVNQMQNTPPISRQIFFLTQRTMRQFWRSPEYPYSRLYASFLHALINGLTYLQIGNSTTDLQSKAFSCFLVLMLVPEFINAISMRFIMNRDLWVAREGPSGAYGWVAFCTAQIVSEIPYAIISAVVFFVLYYFTVGLPLGFAAGYTFLMFSLFFLFATSWGQWIAALSADSMVAATLMPFFIIMCELFNGILQPHQNMPAFWAYTMYYVTPFTYWIGGVLTSVLRGVPVICNESELTLFESPPSMTCGEYAGPWLVEHGVGYLSNPDGEGKCGYCEYSYGDDYLSGIGLDSSKIWPYFGIFVAFVISNYLMVYLLVYVRSVMKPFWRRT</sequence>
<dbReference type="CDD" id="cd03233">
    <property type="entry name" value="ABCG_PDR_domain1"/>
    <property type="match status" value="1"/>
</dbReference>
<dbReference type="Proteomes" id="UP000654913">
    <property type="component" value="Chromosome 2"/>
</dbReference>
<feature type="transmembrane region" description="Helical" evidence="10">
    <location>
        <begin position="736"/>
        <end position="757"/>
    </location>
</feature>
<proteinExistence type="inferred from homology"/>
<dbReference type="CDD" id="cd03232">
    <property type="entry name" value="ABCG_PDR_domain2"/>
    <property type="match status" value="1"/>
</dbReference>
<organism evidence="12 13">
    <name type="scientific">Aspergillus puulaauensis</name>
    <dbReference type="NCBI Taxonomy" id="1220207"/>
    <lineage>
        <taxon>Eukaryota</taxon>
        <taxon>Fungi</taxon>
        <taxon>Dikarya</taxon>
        <taxon>Ascomycota</taxon>
        <taxon>Pezizomycotina</taxon>
        <taxon>Eurotiomycetes</taxon>
        <taxon>Eurotiomycetidae</taxon>
        <taxon>Eurotiales</taxon>
        <taxon>Aspergillaceae</taxon>
        <taxon>Aspergillus</taxon>
    </lineage>
</organism>
<dbReference type="SMART" id="SM00382">
    <property type="entry name" value="AAA"/>
    <property type="match status" value="2"/>
</dbReference>
<feature type="transmembrane region" description="Helical" evidence="10">
    <location>
        <begin position="627"/>
        <end position="647"/>
    </location>
</feature>
<dbReference type="EMBL" id="AP024444">
    <property type="protein sequence ID" value="BCS21442.1"/>
    <property type="molecule type" value="Genomic_DNA"/>
</dbReference>
<keyword evidence="5" id="KW-0547">Nucleotide-binding</keyword>
<dbReference type="InterPro" id="IPR013525">
    <property type="entry name" value="ABC2_TM"/>
</dbReference>
<reference evidence="12" key="1">
    <citation type="submission" date="2021-01" db="EMBL/GenBank/DDBJ databases">
        <authorList>
            <consortium name="Aspergillus puulaauensis MK2 genome sequencing consortium"/>
            <person name="Kazuki M."/>
            <person name="Futagami T."/>
        </authorList>
    </citation>
    <scope>NUCLEOTIDE SEQUENCE</scope>
    <source>
        <strain evidence="12">MK2</strain>
    </source>
</reference>
<feature type="region of interest" description="Disordered" evidence="9">
    <location>
        <begin position="772"/>
        <end position="810"/>
    </location>
</feature>
<dbReference type="GO" id="GO:0016020">
    <property type="term" value="C:membrane"/>
    <property type="evidence" value="ECO:0007669"/>
    <property type="project" value="UniProtKB-SubCell"/>
</dbReference>
<feature type="domain" description="ABC transporter" evidence="11">
    <location>
        <begin position="111"/>
        <end position="364"/>
    </location>
</feature>
<dbReference type="Pfam" id="PF01061">
    <property type="entry name" value="ABC2_membrane"/>
    <property type="match status" value="2"/>
</dbReference>
<evidence type="ECO:0000256" key="9">
    <source>
        <dbReference type="SAM" id="MobiDB-lite"/>
    </source>
</evidence>
<dbReference type="PROSITE" id="PS00211">
    <property type="entry name" value="ABC_TRANSPORTER_1"/>
    <property type="match status" value="1"/>
</dbReference>
<dbReference type="SUPFAM" id="SSF52540">
    <property type="entry name" value="P-loop containing nucleoside triphosphate hydrolases"/>
    <property type="match status" value="2"/>
</dbReference>
<dbReference type="GO" id="GO:0005524">
    <property type="term" value="F:ATP binding"/>
    <property type="evidence" value="ECO:0007669"/>
    <property type="project" value="UniProtKB-KW"/>
</dbReference>
<gene>
    <name evidence="12" type="ORF">APUU_21874S</name>
</gene>
<reference evidence="12" key="2">
    <citation type="submission" date="2021-02" db="EMBL/GenBank/DDBJ databases">
        <title>Aspergillus puulaauensis MK2 genome sequence.</title>
        <authorList>
            <person name="Futagami T."/>
            <person name="Mori K."/>
            <person name="Kadooka C."/>
            <person name="Tanaka T."/>
        </authorList>
    </citation>
    <scope>NUCLEOTIDE SEQUENCE</scope>
    <source>
        <strain evidence="12">MK2</strain>
    </source>
</reference>
<comment type="subcellular location">
    <subcellularLocation>
        <location evidence="1">Membrane</location>
        <topology evidence="1">Multi-pass membrane protein</topology>
    </subcellularLocation>
</comment>
<dbReference type="Pfam" id="PF00005">
    <property type="entry name" value="ABC_tran"/>
    <property type="match status" value="2"/>
</dbReference>
<evidence type="ECO:0000313" key="12">
    <source>
        <dbReference type="EMBL" id="BCS21442.1"/>
    </source>
</evidence>
<dbReference type="RefSeq" id="XP_041553636.1">
    <property type="nucleotide sequence ID" value="XM_041700675.1"/>
</dbReference>
<evidence type="ECO:0000256" key="6">
    <source>
        <dbReference type="ARBA" id="ARBA00022840"/>
    </source>
</evidence>
<dbReference type="InterPro" id="IPR034001">
    <property type="entry name" value="ABCG_PDR_1"/>
</dbReference>
<dbReference type="Pfam" id="PF06422">
    <property type="entry name" value="PDR_CDR"/>
    <property type="match status" value="1"/>
</dbReference>
<evidence type="ECO:0000256" key="7">
    <source>
        <dbReference type="ARBA" id="ARBA00022989"/>
    </source>
</evidence>
<dbReference type="InterPro" id="IPR034003">
    <property type="entry name" value="ABCG_PDR_2"/>
</dbReference>
<dbReference type="PANTHER" id="PTHR19241">
    <property type="entry name" value="ATP-BINDING CASSETTE TRANSPORTER"/>
    <property type="match status" value="1"/>
</dbReference>
<keyword evidence="4 10" id="KW-0812">Transmembrane</keyword>
<dbReference type="GeneID" id="64971447"/>
<dbReference type="GO" id="GO:0140359">
    <property type="term" value="F:ABC-type transporter activity"/>
    <property type="evidence" value="ECO:0007669"/>
    <property type="project" value="InterPro"/>
</dbReference>
<name>A0A7R7XH40_9EURO</name>
<feature type="transmembrane region" description="Helical" evidence="10">
    <location>
        <begin position="1222"/>
        <end position="1252"/>
    </location>
</feature>
<evidence type="ECO:0000256" key="2">
    <source>
        <dbReference type="ARBA" id="ARBA00006012"/>
    </source>
</evidence>
<dbReference type="GO" id="GO:0016887">
    <property type="term" value="F:ATP hydrolysis activity"/>
    <property type="evidence" value="ECO:0007669"/>
    <property type="project" value="InterPro"/>
</dbReference>
<dbReference type="InterPro" id="IPR017871">
    <property type="entry name" value="ABC_transporter-like_CS"/>
</dbReference>
<feature type="transmembrane region" description="Helical" evidence="10">
    <location>
        <begin position="594"/>
        <end position="615"/>
    </location>
</feature>
<feature type="domain" description="ABC transporter" evidence="11">
    <location>
        <begin position="821"/>
        <end position="1059"/>
    </location>
</feature>
<keyword evidence="13" id="KW-1185">Reference proteome</keyword>